<feature type="domain" description="Acyl-ACP thioesterase N-terminal hotdog" evidence="8">
    <location>
        <begin position="32"/>
        <end position="151"/>
    </location>
</feature>
<comment type="caution">
    <text evidence="10">The sequence shown here is derived from an EMBL/GenBank/DDBJ whole genome shotgun (WGS) entry which is preliminary data.</text>
</comment>
<accession>A0A0S8K1K3</accession>
<evidence type="ECO:0000256" key="1">
    <source>
        <dbReference type="ARBA" id="ARBA00006500"/>
    </source>
</evidence>
<keyword evidence="3" id="KW-0378">Hydrolase</keyword>
<evidence type="ECO:0000256" key="3">
    <source>
        <dbReference type="ARBA" id="ARBA00022801"/>
    </source>
</evidence>
<dbReference type="InterPro" id="IPR029069">
    <property type="entry name" value="HotDog_dom_sf"/>
</dbReference>
<evidence type="ECO:0000256" key="2">
    <source>
        <dbReference type="ARBA" id="ARBA00022516"/>
    </source>
</evidence>
<dbReference type="AlphaFoldDB" id="A0A0S8K1K3"/>
<dbReference type="PANTHER" id="PTHR31727:SF6">
    <property type="entry name" value="OLEOYL-ACYL CARRIER PROTEIN THIOESTERASE 1, CHLOROPLASTIC"/>
    <property type="match status" value="1"/>
</dbReference>
<dbReference type="Proteomes" id="UP000050975">
    <property type="component" value="Unassembled WGS sequence"/>
</dbReference>
<sequence>MASGYTEIVGRNAHHIKVEAQGGIVLKRVEPVWKEKHVVHSYEVDVRGRAKPHVLFRYMLNSAWNHALSSEFSYEKLSNRGHFWALARFLMICNQFPQWNDQVVVETWGKDTDRFYALRDFIIHSTEGEKLVVATSSWLILNTETYRPQKLDRLREYFPFQFGRHELDVKLDKIHALVREQERSRYVVHFTDIDVNKHVNASKYMQWMLDGYSVGILETKDLKSFELNFIAEAKIDDEIIVSVESAKKHDLCSVRRVTDSKELCRARLEWAGDVE</sequence>
<dbReference type="Gene3D" id="3.10.129.10">
    <property type="entry name" value="Hotdog Thioesterase"/>
    <property type="match status" value="1"/>
</dbReference>
<dbReference type="Pfam" id="PF01643">
    <property type="entry name" value="Acyl-ACP_TE"/>
    <property type="match status" value="1"/>
</dbReference>
<name>A0A0S8K1K3_UNCW3</name>
<evidence type="ECO:0000313" key="10">
    <source>
        <dbReference type="EMBL" id="KPL15841.1"/>
    </source>
</evidence>
<protein>
    <recommendedName>
        <fullName evidence="12">Acyl-ACP thioesterase</fullName>
    </recommendedName>
</protein>
<dbReference type="GO" id="GO:0000036">
    <property type="term" value="F:acyl carrier activity"/>
    <property type="evidence" value="ECO:0007669"/>
    <property type="project" value="TreeGrafter"/>
</dbReference>
<feature type="domain" description="Acyl-ACP thioesterase-like C-terminal" evidence="9">
    <location>
        <begin position="178"/>
        <end position="270"/>
    </location>
</feature>
<evidence type="ECO:0000256" key="4">
    <source>
        <dbReference type="ARBA" id="ARBA00022832"/>
    </source>
</evidence>
<dbReference type="GO" id="GO:0016297">
    <property type="term" value="F:fatty acyl-[ACP] hydrolase activity"/>
    <property type="evidence" value="ECO:0007669"/>
    <property type="project" value="InterPro"/>
</dbReference>
<evidence type="ECO:0000313" key="11">
    <source>
        <dbReference type="Proteomes" id="UP000050975"/>
    </source>
</evidence>
<evidence type="ECO:0000256" key="7">
    <source>
        <dbReference type="ARBA" id="ARBA00023160"/>
    </source>
</evidence>
<keyword evidence="4" id="KW-0276">Fatty acid metabolism</keyword>
<reference evidence="10 11" key="1">
    <citation type="journal article" date="2015" name="Microbiome">
        <title>Genomic resolution of linkages in carbon, nitrogen, and sulfur cycling among widespread estuary sediment bacteria.</title>
        <authorList>
            <person name="Baker B.J."/>
            <person name="Lazar C.S."/>
            <person name="Teske A.P."/>
            <person name="Dick G.J."/>
        </authorList>
    </citation>
    <scope>NUCLEOTIDE SEQUENCE [LARGE SCALE GENOMIC DNA]</scope>
    <source>
        <strain evidence="10">SM1_77</strain>
    </source>
</reference>
<dbReference type="InterPro" id="IPR049427">
    <property type="entry name" value="Acyl-ACP_TE_C"/>
</dbReference>
<keyword evidence="7" id="KW-0275">Fatty acid biosynthesis</keyword>
<evidence type="ECO:0000259" key="8">
    <source>
        <dbReference type="Pfam" id="PF01643"/>
    </source>
</evidence>
<keyword evidence="5" id="KW-0809">Transit peptide</keyword>
<evidence type="ECO:0000256" key="5">
    <source>
        <dbReference type="ARBA" id="ARBA00022946"/>
    </source>
</evidence>
<dbReference type="InterPro" id="IPR002864">
    <property type="entry name" value="Acyl-ACP_thioesterase_NHD"/>
</dbReference>
<gene>
    <name evidence="10" type="ORF">AMJ74_00555</name>
</gene>
<comment type="similarity">
    <text evidence="1">Belongs to the acyl-ACP thioesterase family.</text>
</comment>
<dbReference type="SUPFAM" id="SSF54637">
    <property type="entry name" value="Thioesterase/thiol ester dehydrase-isomerase"/>
    <property type="match status" value="2"/>
</dbReference>
<dbReference type="InterPro" id="IPR045023">
    <property type="entry name" value="FATA/B"/>
</dbReference>
<evidence type="ECO:0000256" key="6">
    <source>
        <dbReference type="ARBA" id="ARBA00023098"/>
    </source>
</evidence>
<organism evidence="10 11">
    <name type="scientific">candidate division WOR_3 bacterium SM1_77</name>
    <dbReference type="NCBI Taxonomy" id="1703778"/>
    <lineage>
        <taxon>Bacteria</taxon>
        <taxon>Bacteria division WOR-3</taxon>
    </lineage>
</organism>
<proteinExistence type="inferred from homology"/>
<evidence type="ECO:0000259" key="9">
    <source>
        <dbReference type="Pfam" id="PF20791"/>
    </source>
</evidence>
<dbReference type="Pfam" id="PF20791">
    <property type="entry name" value="Acyl-ACP_TE_C"/>
    <property type="match status" value="1"/>
</dbReference>
<dbReference type="EMBL" id="LJVE01000004">
    <property type="protein sequence ID" value="KPL15841.1"/>
    <property type="molecule type" value="Genomic_DNA"/>
</dbReference>
<evidence type="ECO:0008006" key="12">
    <source>
        <dbReference type="Google" id="ProtNLM"/>
    </source>
</evidence>
<dbReference type="PANTHER" id="PTHR31727">
    <property type="entry name" value="OLEOYL-ACYL CARRIER PROTEIN THIOESTERASE 1, CHLOROPLASTIC"/>
    <property type="match status" value="1"/>
</dbReference>
<keyword evidence="2" id="KW-0444">Lipid biosynthesis</keyword>
<keyword evidence="6" id="KW-0443">Lipid metabolism</keyword>